<protein>
    <recommendedName>
        <fullName evidence="4">RFTS domain-containing protein</fullName>
    </recommendedName>
</protein>
<evidence type="ECO:0000313" key="5">
    <source>
        <dbReference type="EMBL" id="KHN95806.1"/>
    </source>
</evidence>
<sequence length="719" mass="80562">MPGRRRRASTSSVETVDTSQIRWRQESSVVRSVPKAIPPDDWPVFELQDAIVLNKDGDKIENALHVGHEGPFIVRGFLIIDDPTQRSHLIMKVRGATPLEIRRCASYSIGESPDGRPLIWVSGQGGWYEIDPSPAYKPMYNNMCEATTMYYNMVDIYAEDPPKRSKKSKNNSVMDELAQVFHKVPPPLIPRPAWARRRTDRTQYAARIGDGATLEDVFERANKHSAFFLDQFSHSNGLDYNWKSTAFYKYITTEHAVSQPSPLFGPRRQRNTNSPRLPVDQDLGNRIRDAMERLRLQSFASDAGHSSRENPRSRSAKSSSVEVTDRKALQPSQRPRPASTSTSTSTAPKPAAENAVPAMPLYVRSDQDAAADLPLHSVLSALEDIYRGIGSSKKGMTYLTTLSKLYFNCTFPTYKDSRIGSYKQPADDVLHYYARALVETLDPKYHAHQMYSKLEELATTPFRPLAYRPTEFPIVLAPRKSMPRRVASSQPPSTPNASPQGRASSATQTPRPQGKRPARTPGKSALRPVSRAPKRPHDELESDDGEFPGVKRSHYLDEDDSMDGAPELTSQDENDADADADDDAGADAKETKSRLGLGPIKLVIRADRIPDSSPRGPHDTWTCDEDGCGYTVRGGDEQDCQHKIQQHFRDHERQLRRVNLAVTEGARNHMPIRYAYFPPFLIQAALDHAPFPPRHHPWLPPHTPRLAVQVDAGPCVQVD</sequence>
<keyword evidence="2" id="KW-0539">Nucleus</keyword>
<feature type="compositionally biased region" description="Polar residues" evidence="3">
    <location>
        <begin position="487"/>
        <end position="511"/>
    </location>
</feature>
<feature type="compositionally biased region" description="Acidic residues" evidence="3">
    <location>
        <begin position="570"/>
        <end position="585"/>
    </location>
</feature>
<dbReference type="RefSeq" id="XP_040676872.1">
    <property type="nucleotide sequence ID" value="XM_040825216.1"/>
</dbReference>
<feature type="region of interest" description="Disordered" evidence="3">
    <location>
        <begin position="258"/>
        <end position="283"/>
    </location>
</feature>
<dbReference type="InterPro" id="IPR022702">
    <property type="entry name" value="Cytosine_MeTrfase1_RFD"/>
</dbReference>
<evidence type="ECO:0000256" key="1">
    <source>
        <dbReference type="ARBA" id="ARBA00004123"/>
    </source>
</evidence>
<dbReference type="GeneID" id="63740873"/>
<dbReference type="OrthoDB" id="5382953at2759"/>
<dbReference type="STRING" id="1081103.A0A0B2WIF2"/>
<comment type="caution">
    <text evidence="5">The sequence shown here is derived from an EMBL/GenBank/DDBJ whole genome shotgun (WGS) entry which is preliminary data.</text>
</comment>
<dbReference type="AlphaFoldDB" id="A0A0B2WIF2"/>
<feature type="domain" description="RFTS" evidence="4">
    <location>
        <begin position="102"/>
        <end position="168"/>
    </location>
</feature>
<evidence type="ECO:0000256" key="2">
    <source>
        <dbReference type="ARBA" id="ARBA00023242"/>
    </source>
</evidence>
<gene>
    <name evidence="5" type="ORF">MAM_06418</name>
</gene>
<feature type="region of interest" description="Disordered" evidence="3">
    <location>
        <begin position="478"/>
        <end position="593"/>
    </location>
</feature>
<dbReference type="GO" id="GO:0005634">
    <property type="term" value="C:nucleus"/>
    <property type="evidence" value="ECO:0007669"/>
    <property type="project" value="UniProtKB-SubCell"/>
</dbReference>
<keyword evidence="6" id="KW-1185">Reference proteome</keyword>
<accession>A0A0B2WIF2</accession>
<reference evidence="5 6" key="1">
    <citation type="journal article" date="2014" name="Proc. Natl. Acad. Sci. U.S.A.">
        <title>Trajectory and genomic determinants of fungal-pathogen speciation and host adaptation.</title>
        <authorList>
            <person name="Hu X."/>
            <person name="Xiao G."/>
            <person name="Zheng P."/>
            <person name="Shang Y."/>
            <person name="Su Y."/>
            <person name="Zhang X."/>
            <person name="Liu X."/>
            <person name="Zhan S."/>
            <person name="St Leger R.J."/>
            <person name="Wang C."/>
        </authorList>
    </citation>
    <scope>NUCLEOTIDE SEQUENCE [LARGE SCALE GENOMIC DNA]</scope>
    <source>
        <strain evidence="5 6">ARSEF 1941</strain>
    </source>
</reference>
<evidence type="ECO:0000256" key="3">
    <source>
        <dbReference type="SAM" id="MobiDB-lite"/>
    </source>
</evidence>
<comment type="subcellular location">
    <subcellularLocation>
        <location evidence="1">Nucleus</location>
    </subcellularLocation>
</comment>
<feature type="region of interest" description="Disordered" evidence="3">
    <location>
        <begin position="298"/>
        <end position="353"/>
    </location>
</feature>
<organism evidence="5 6">
    <name type="scientific">Metarhizium album (strain ARSEF 1941)</name>
    <dbReference type="NCBI Taxonomy" id="1081103"/>
    <lineage>
        <taxon>Eukaryota</taxon>
        <taxon>Fungi</taxon>
        <taxon>Dikarya</taxon>
        <taxon>Ascomycota</taxon>
        <taxon>Pezizomycotina</taxon>
        <taxon>Sordariomycetes</taxon>
        <taxon>Hypocreomycetidae</taxon>
        <taxon>Hypocreales</taxon>
        <taxon>Clavicipitaceae</taxon>
        <taxon>Metarhizium</taxon>
    </lineage>
</organism>
<dbReference type="Pfam" id="PF12047">
    <property type="entry name" value="DNMT1-RFD"/>
    <property type="match status" value="1"/>
</dbReference>
<feature type="compositionally biased region" description="Low complexity" evidence="3">
    <location>
        <begin position="335"/>
        <end position="352"/>
    </location>
</feature>
<dbReference type="HOGENOM" id="CLU_023186_0_0_1"/>
<name>A0A0B2WIF2_METAS</name>
<proteinExistence type="predicted"/>
<evidence type="ECO:0000313" key="6">
    <source>
        <dbReference type="Proteomes" id="UP000030816"/>
    </source>
</evidence>
<evidence type="ECO:0000259" key="4">
    <source>
        <dbReference type="Pfam" id="PF12047"/>
    </source>
</evidence>
<dbReference type="EMBL" id="AZHE01000020">
    <property type="protein sequence ID" value="KHN95806.1"/>
    <property type="molecule type" value="Genomic_DNA"/>
</dbReference>
<dbReference type="Proteomes" id="UP000030816">
    <property type="component" value="Unassembled WGS sequence"/>
</dbReference>